<dbReference type="EMBL" id="PZHX01000009">
    <property type="protein sequence ID" value="PTK30908.1"/>
    <property type="molecule type" value="Genomic_DNA"/>
</dbReference>
<sequence>MNKALSQFYYQFHTHQHYFLCHDILEELWKSNPNFSKKDAIVSLILFSTAMYHYRRCNKLGALKSFKKALYTFKHAKDKDTLGLKVNEFTLLIQNQIEKVKHDQTFQPIQLPITSSIERELINLYPNYEYKKQINNDDMIVHCHRLRDRSDIIAARKKALKNKRKKS</sequence>
<evidence type="ECO:0000313" key="1">
    <source>
        <dbReference type="EMBL" id="PTK30908.1"/>
    </source>
</evidence>
<dbReference type="SUPFAM" id="SSF140663">
    <property type="entry name" value="TTHA0068-like"/>
    <property type="match status" value="1"/>
</dbReference>
<dbReference type="AlphaFoldDB" id="A0A657M3Q5"/>
<reference evidence="1" key="2">
    <citation type="submission" date="2018-03" db="EMBL/GenBank/DDBJ databases">
        <authorList>
            <person name="Naushad S."/>
        </authorList>
    </citation>
    <scope>NUCLEOTIDE SEQUENCE</scope>
    <source>
        <strain evidence="1">SNUC 5336</strain>
    </source>
</reference>
<protein>
    <submittedName>
        <fullName evidence="2">DUF309 domain-containing protein</fullName>
    </submittedName>
</protein>
<dbReference type="RefSeq" id="WP_002449814.1">
    <property type="nucleotide sequence ID" value="NZ_CAXOIK010000004.1"/>
</dbReference>
<organism evidence="2 4">
    <name type="scientific">Staphylococcus hominis</name>
    <dbReference type="NCBI Taxonomy" id="1290"/>
    <lineage>
        <taxon>Bacteria</taxon>
        <taxon>Bacillati</taxon>
        <taxon>Bacillota</taxon>
        <taxon>Bacilli</taxon>
        <taxon>Bacillales</taxon>
        <taxon>Staphylococcaceae</taxon>
        <taxon>Staphylococcus</taxon>
    </lineage>
</organism>
<evidence type="ECO:0000313" key="3">
    <source>
        <dbReference type="Proteomes" id="UP000241540"/>
    </source>
</evidence>
<dbReference type="Proteomes" id="UP000241540">
    <property type="component" value="Unassembled WGS sequence"/>
</dbReference>
<reference evidence="2 4" key="3">
    <citation type="submission" date="2019-09" db="EMBL/GenBank/DDBJ databases">
        <title>FDA dAtabase for Regulatory Grade micrObial Sequences (FDA-ARGOS): Supporting development and validation of Infectious Disease Dx tests.</title>
        <authorList>
            <person name="Sciortino C."/>
            <person name="Tallon L."/>
            <person name="Sadzewicz L."/>
            <person name="Vavikolanu K."/>
            <person name="Mehta A."/>
            <person name="Aluvathingal J."/>
            <person name="Nadendla S."/>
            <person name="Nandy P."/>
            <person name="Geyer C."/>
            <person name="Yan Y."/>
            <person name="Sichtig H."/>
        </authorList>
    </citation>
    <scope>NUCLEOTIDE SEQUENCE [LARGE SCALE GENOMIC DNA]</scope>
    <source>
        <strain evidence="2 4">FDAARGOS_661</strain>
    </source>
</reference>
<gene>
    <name evidence="1" type="ORF">BUZ51_05475</name>
    <name evidence="2" type="ORF">FOB69_10585</name>
</gene>
<dbReference type="PANTHER" id="PTHR34796:SF1">
    <property type="entry name" value="EXPRESSED PROTEIN"/>
    <property type="match status" value="1"/>
</dbReference>
<evidence type="ECO:0000313" key="2">
    <source>
        <dbReference type="EMBL" id="QKQ29371.1"/>
    </source>
</evidence>
<evidence type="ECO:0000313" key="4">
    <source>
        <dbReference type="Proteomes" id="UP000509636"/>
    </source>
</evidence>
<dbReference type="PANTHER" id="PTHR34796">
    <property type="entry name" value="EXPRESSED PROTEIN"/>
    <property type="match status" value="1"/>
</dbReference>
<dbReference type="InterPro" id="IPR005500">
    <property type="entry name" value="DUF309"/>
</dbReference>
<dbReference type="Gene3D" id="1.10.3450.10">
    <property type="entry name" value="TTHA0068-like"/>
    <property type="match status" value="1"/>
</dbReference>
<name>A0A657M3Q5_STAHO</name>
<dbReference type="Proteomes" id="UP000509636">
    <property type="component" value="Chromosome"/>
</dbReference>
<reference evidence="1 3" key="1">
    <citation type="journal article" date="2016" name="Front. Microbiol.">
        <title>Comprehensive Phylogenetic Analysis of Bovine Non-aureus Staphylococci Species Based on Whole-Genome Sequencing.</title>
        <authorList>
            <person name="Naushad S."/>
            <person name="Barkema H.W."/>
            <person name="Luby C."/>
            <person name="Condas L.A."/>
            <person name="Nobrega D.B."/>
            <person name="Carson D.A."/>
            <person name="De Buck J."/>
        </authorList>
    </citation>
    <scope>NUCLEOTIDE SEQUENCE [LARGE SCALE GENOMIC DNA]</scope>
    <source>
        <strain evidence="1 3">SNUC 5336</strain>
    </source>
</reference>
<dbReference type="EMBL" id="CP054550">
    <property type="protein sequence ID" value="QKQ29371.1"/>
    <property type="molecule type" value="Genomic_DNA"/>
</dbReference>
<proteinExistence type="predicted"/>
<dbReference type="InterPro" id="IPR023203">
    <property type="entry name" value="TTHA0068_sf"/>
</dbReference>
<accession>A0A657M3Q5</accession>
<dbReference type="Pfam" id="PF03745">
    <property type="entry name" value="DUF309"/>
    <property type="match status" value="1"/>
</dbReference>